<evidence type="ECO:0000313" key="1">
    <source>
        <dbReference type="EMBL" id="KAI6091069.1"/>
    </source>
</evidence>
<dbReference type="EMBL" id="MU394288">
    <property type="protein sequence ID" value="KAI6091069.1"/>
    <property type="molecule type" value="Genomic_DNA"/>
</dbReference>
<accession>A0ACC0DED6</accession>
<protein>
    <submittedName>
        <fullName evidence="1">Uncharacterized protein</fullName>
    </submittedName>
</protein>
<sequence>MHWNRVCLFDAFGWFFFLPGPPSCQRPTGLTGSAAKMFGGGLLSRCFRRLLAEISQAAELSGLRFVRQLFATRASRNLGGLPVALVSSGPSPLIFGRR</sequence>
<dbReference type="Proteomes" id="UP001497680">
    <property type="component" value="Unassembled WGS sequence"/>
</dbReference>
<keyword evidence="2" id="KW-1185">Reference proteome</keyword>
<comment type="caution">
    <text evidence="1">The sequence shown here is derived from an EMBL/GenBank/DDBJ whole genome shotgun (WGS) entry which is preliminary data.</text>
</comment>
<evidence type="ECO:0000313" key="2">
    <source>
        <dbReference type="Proteomes" id="UP001497680"/>
    </source>
</evidence>
<organism evidence="1 2">
    <name type="scientific">Hypoxylon rubiginosum</name>
    <dbReference type="NCBI Taxonomy" id="110542"/>
    <lineage>
        <taxon>Eukaryota</taxon>
        <taxon>Fungi</taxon>
        <taxon>Dikarya</taxon>
        <taxon>Ascomycota</taxon>
        <taxon>Pezizomycotina</taxon>
        <taxon>Sordariomycetes</taxon>
        <taxon>Xylariomycetidae</taxon>
        <taxon>Xylariales</taxon>
        <taxon>Hypoxylaceae</taxon>
        <taxon>Hypoxylon</taxon>
    </lineage>
</organism>
<gene>
    <name evidence="1" type="ORF">F4821DRAFT_227399</name>
</gene>
<name>A0ACC0DED6_9PEZI</name>
<proteinExistence type="predicted"/>
<reference evidence="1 2" key="1">
    <citation type="journal article" date="2022" name="New Phytol.">
        <title>Ecological generalism drives hyperdiversity of secondary metabolite gene clusters in xylarialean endophytes.</title>
        <authorList>
            <person name="Franco M.E.E."/>
            <person name="Wisecaver J.H."/>
            <person name="Arnold A.E."/>
            <person name="Ju Y.M."/>
            <person name="Slot J.C."/>
            <person name="Ahrendt S."/>
            <person name="Moore L.P."/>
            <person name="Eastman K.E."/>
            <person name="Scott K."/>
            <person name="Konkel Z."/>
            <person name="Mondo S.J."/>
            <person name="Kuo A."/>
            <person name="Hayes R.D."/>
            <person name="Haridas S."/>
            <person name="Andreopoulos B."/>
            <person name="Riley R."/>
            <person name="LaButti K."/>
            <person name="Pangilinan J."/>
            <person name="Lipzen A."/>
            <person name="Amirebrahimi M."/>
            <person name="Yan J."/>
            <person name="Adam C."/>
            <person name="Keymanesh K."/>
            <person name="Ng V."/>
            <person name="Louie K."/>
            <person name="Northen T."/>
            <person name="Drula E."/>
            <person name="Henrissat B."/>
            <person name="Hsieh H.M."/>
            <person name="Youens-Clark K."/>
            <person name="Lutzoni F."/>
            <person name="Miadlikowska J."/>
            <person name="Eastwood D.C."/>
            <person name="Hamelin R.C."/>
            <person name="Grigoriev I.V."/>
            <person name="U'Ren J.M."/>
        </authorList>
    </citation>
    <scope>NUCLEOTIDE SEQUENCE [LARGE SCALE GENOMIC DNA]</scope>
    <source>
        <strain evidence="1 2">ER1909</strain>
    </source>
</reference>